<dbReference type="GO" id="GO:0005524">
    <property type="term" value="F:ATP binding"/>
    <property type="evidence" value="ECO:0007669"/>
    <property type="project" value="InterPro"/>
</dbReference>
<dbReference type="Pfam" id="PF13589">
    <property type="entry name" value="HATPase_c_3"/>
    <property type="match status" value="1"/>
</dbReference>
<dbReference type="PROSITE" id="PS00058">
    <property type="entry name" value="DNA_MISMATCH_REPAIR_1"/>
    <property type="match status" value="1"/>
</dbReference>
<dbReference type="PANTHER" id="PTHR10073:SF47">
    <property type="entry name" value="DNA MISMATCH REPAIR PROTEIN MLH3"/>
    <property type="match status" value="1"/>
</dbReference>
<feature type="compositionally biased region" description="Low complexity" evidence="2">
    <location>
        <begin position="434"/>
        <end position="456"/>
    </location>
</feature>
<dbReference type="GO" id="GO:0016887">
    <property type="term" value="F:ATP hydrolysis activity"/>
    <property type="evidence" value="ECO:0007669"/>
    <property type="project" value="InterPro"/>
</dbReference>
<evidence type="ECO:0000259" key="3">
    <source>
        <dbReference type="SMART" id="SM00853"/>
    </source>
</evidence>
<evidence type="ECO:0000256" key="1">
    <source>
        <dbReference type="ARBA" id="ARBA00006082"/>
    </source>
</evidence>
<sequence length="693" mass="78163">MDLRASEEKLVHQKKHQHRAELYSDHFQQPTWSIQHRSMPGTGPAASIWAAIVFLAKLSLSFVKSLINSQNDFPRILIARSLHGAMGKLHQLDKDVIQQLVAPLSVSGYASAVRELLHNSIDAQATFISVKIHLDSMSVMVTDNGFGINEADLGLVGTQNYTSKAEKDLSSVKTMGFRGEALFAISQVSSTTIVSKVDGFGANTRHLGDPNVDLFEPDAQVCNDIFAIDPTCLGTSWTVVIVRGLFANFKVRRAQLLSQNIQSILSELKNEVAECSLLFPRVKIEVNVVPAEQSIVVSPSMENPLVSTIRSVYGFRALPAYELVNVRYQQYRISGIIGKWSWVSPLKFIFINERKYIASSQDLKEFNKLVHNSAYVLMVTCPTDEITQDPAKVLYRVHHWKVVKRMILELLEKFGVLDSPMKERSPRKSHLSPRKSLSSPRKSPSKPRSPVKSPTKGLFSSRQLHPNHSISSFKTISAINVDSFRVLKQLDRKYILFVAIVESHSRLFIVDQHACDERIRVESYLKDYIQRTKVNQHQNKAQLSQQLQLELSPTQILHLQSHHAQLQSFGFDIEFRENHAFLLQVPEVLYDKSVSAVSLGIAQYLEHLAANQKSSRIGEPHHWTHAVKDVPQIILDSINMRACRSAIMFGIPLTLAEMNYMLQCLFRCQHPFHCAHGRPSVVEVRASLHPLSP</sequence>
<dbReference type="RefSeq" id="XP_001485452.2">
    <property type="nucleotide sequence ID" value="XM_001485402.1"/>
</dbReference>
<dbReference type="STRING" id="294746.A5DIT1"/>
<dbReference type="SMART" id="SM00853">
    <property type="entry name" value="MutL_C"/>
    <property type="match status" value="1"/>
</dbReference>
<feature type="domain" description="MutL C-terminal dimerisation" evidence="3">
    <location>
        <begin position="486"/>
        <end position="653"/>
    </location>
</feature>
<reference evidence="4 5" key="1">
    <citation type="journal article" date="2009" name="Nature">
        <title>Evolution of pathogenicity and sexual reproduction in eight Candida genomes.</title>
        <authorList>
            <person name="Butler G."/>
            <person name="Rasmussen M.D."/>
            <person name="Lin M.F."/>
            <person name="Santos M.A."/>
            <person name="Sakthikumar S."/>
            <person name="Munro C.A."/>
            <person name="Rheinbay E."/>
            <person name="Grabherr M."/>
            <person name="Forche A."/>
            <person name="Reedy J.L."/>
            <person name="Agrafioti I."/>
            <person name="Arnaud M.B."/>
            <person name="Bates S."/>
            <person name="Brown A.J."/>
            <person name="Brunke S."/>
            <person name="Costanzo M.C."/>
            <person name="Fitzpatrick D.A."/>
            <person name="de Groot P.W."/>
            <person name="Harris D."/>
            <person name="Hoyer L.L."/>
            <person name="Hube B."/>
            <person name="Klis F.M."/>
            <person name="Kodira C."/>
            <person name="Lennard N."/>
            <person name="Logue M.E."/>
            <person name="Martin R."/>
            <person name="Neiman A.M."/>
            <person name="Nikolaou E."/>
            <person name="Quail M.A."/>
            <person name="Quinn J."/>
            <person name="Santos M.C."/>
            <person name="Schmitzberger F.F."/>
            <person name="Sherlock G."/>
            <person name="Shah P."/>
            <person name="Silverstein K.A."/>
            <person name="Skrzypek M.S."/>
            <person name="Soll D."/>
            <person name="Staggs R."/>
            <person name="Stansfield I."/>
            <person name="Stumpf M.P."/>
            <person name="Sudbery P.E."/>
            <person name="Srikantha T."/>
            <person name="Zeng Q."/>
            <person name="Berman J."/>
            <person name="Berriman M."/>
            <person name="Heitman J."/>
            <person name="Gow N.A."/>
            <person name="Lorenz M.C."/>
            <person name="Birren B.W."/>
            <person name="Kellis M."/>
            <person name="Cuomo C.A."/>
        </authorList>
    </citation>
    <scope>NUCLEOTIDE SEQUENCE [LARGE SCALE GENOMIC DNA]</scope>
    <source>
        <strain evidence="5">ATCC 6260 / CBS 566 / DSM 6381 / JCM 1539 / NBRC 10279 / NRRL Y-324</strain>
    </source>
</reference>
<dbReference type="GeneID" id="5127200"/>
<dbReference type="GO" id="GO:0032300">
    <property type="term" value="C:mismatch repair complex"/>
    <property type="evidence" value="ECO:0007669"/>
    <property type="project" value="InterPro"/>
</dbReference>
<dbReference type="VEuPathDB" id="FungiDB:PGUG_03182"/>
<dbReference type="PANTHER" id="PTHR10073">
    <property type="entry name" value="DNA MISMATCH REPAIR PROTEIN MLH, PMS, MUTL"/>
    <property type="match status" value="1"/>
</dbReference>
<keyword evidence="5" id="KW-1185">Reference proteome</keyword>
<dbReference type="Gene3D" id="3.30.565.10">
    <property type="entry name" value="Histidine kinase-like ATPase, C-terminal domain"/>
    <property type="match status" value="1"/>
</dbReference>
<dbReference type="InterPro" id="IPR042120">
    <property type="entry name" value="MutL_C_dimsub"/>
</dbReference>
<dbReference type="InParanoid" id="A5DIT1"/>
<dbReference type="Proteomes" id="UP000001997">
    <property type="component" value="Unassembled WGS sequence"/>
</dbReference>
<comment type="similarity">
    <text evidence="1">Belongs to the DNA mismatch repair MutL/HexB family.</text>
</comment>
<dbReference type="OrthoDB" id="429932at2759"/>
<dbReference type="InterPro" id="IPR042121">
    <property type="entry name" value="MutL_C_regsub"/>
</dbReference>
<dbReference type="Gene3D" id="3.30.1540.20">
    <property type="entry name" value="MutL, C-terminal domain, dimerisation subdomain"/>
    <property type="match status" value="1"/>
</dbReference>
<dbReference type="InterPro" id="IPR037198">
    <property type="entry name" value="MutL_C_sf"/>
</dbReference>
<dbReference type="InterPro" id="IPR036890">
    <property type="entry name" value="HATPase_C_sf"/>
</dbReference>
<dbReference type="InterPro" id="IPR038973">
    <property type="entry name" value="MutL/Mlh/Pms-like"/>
</dbReference>
<dbReference type="Pfam" id="PF08676">
    <property type="entry name" value="MutL_C"/>
    <property type="match status" value="1"/>
</dbReference>
<evidence type="ECO:0000313" key="5">
    <source>
        <dbReference type="Proteomes" id="UP000001997"/>
    </source>
</evidence>
<dbReference type="InterPro" id="IPR014790">
    <property type="entry name" value="MutL_C"/>
</dbReference>
<feature type="region of interest" description="Disordered" evidence="2">
    <location>
        <begin position="420"/>
        <end position="463"/>
    </location>
</feature>
<accession>A5DIT1</accession>
<dbReference type="HOGENOM" id="CLU_005415_1_0_1"/>
<dbReference type="eggNOG" id="KOG1977">
    <property type="taxonomic scope" value="Eukaryota"/>
</dbReference>
<dbReference type="SUPFAM" id="SSF118116">
    <property type="entry name" value="DNA mismatch repair protein MutL"/>
    <property type="match status" value="1"/>
</dbReference>
<evidence type="ECO:0000256" key="2">
    <source>
        <dbReference type="SAM" id="MobiDB-lite"/>
    </source>
</evidence>
<dbReference type="InterPro" id="IPR014762">
    <property type="entry name" value="DNA_mismatch_repair_CS"/>
</dbReference>
<organism evidence="4 5">
    <name type="scientific">Meyerozyma guilliermondii (strain ATCC 6260 / CBS 566 / DSM 6381 / JCM 1539 / NBRC 10279 / NRRL Y-324)</name>
    <name type="common">Yeast</name>
    <name type="synonym">Candida guilliermondii</name>
    <dbReference type="NCBI Taxonomy" id="294746"/>
    <lineage>
        <taxon>Eukaryota</taxon>
        <taxon>Fungi</taxon>
        <taxon>Dikarya</taxon>
        <taxon>Ascomycota</taxon>
        <taxon>Saccharomycotina</taxon>
        <taxon>Pichiomycetes</taxon>
        <taxon>Debaryomycetaceae</taxon>
        <taxon>Meyerozyma</taxon>
    </lineage>
</organism>
<dbReference type="AlphaFoldDB" id="A5DIT1"/>
<dbReference type="GO" id="GO:0140664">
    <property type="term" value="F:ATP-dependent DNA damage sensor activity"/>
    <property type="evidence" value="ECO:0007669"/>
    <property type="project" value="InterPro"/>
</dbReference>
<evidence type="ECO:0000313" key="4">
    <source>
        <dbReference type="EMBL" id="EDK39083.2"/>
    </source>
</evidence>
<gene>
    <name evidence="4" type="ORF">PGUG_03182</name>
</gene>
<dbReference type="KEGG" id="pgu:PGUG_03182"/>
<dbReference type="FunCoup" id="A5DIT1">
    <property type="interactions" value="474"/>
</dbReference>
<proteinExistence type="inferred from homology"/>
<dbReference type="OMA" id="FECAHGR"/>
<dbReference type="Gene3D" id="3.30.1370.100">
    <property type="entry name" value="MutL, C-terminal domain, regulatory subdomain"/>
    <property type="match status" value="1"/>
</dbReference>
<protein>
    <recommendedName>
        <fullName evidence="3">MutL C-terminal dimerisation domain-containing protein</fullName>
    </recommendedName>
</protein>
<dbReference type="EMBL" id="CH408157">
    <property type="protein sequence ID" value="EDK39083.2"/>
    <property type="molecule type" value="Genomic_DNA"/>
</dbReference>
<dbReference type="GO" id="GO:0006298">
    <property type="term" value="P:mismatch repair"/>
    <property type="evidence" value="ECO:0007669"/>
    <property type="project" value="InterPro"/>
</dbReference>
<name>A5DIT1_PICGU</name>
<dbReference type="SUPFAM" id="SSF55874">
    <property type="entry name" value="ATPase domain of HSP90 chaperone/DNA topoisomerase II/histidine kinase"/>
    <property type="match status" value="1"/>
</dbReference>